<proteinExistence type="predicted"/>
<dbReference type="OrthoDB" id="2795237at2759"/>
<sequence length="346" mass="38615">MRIVTRKQHIAFEAAQAVPLQAGKRIRTLNDLHNLLSLATFSPNHAAFIDSLDIILLSAFLPSALRATLASLPNLTDLILIAPRLRNPVALRGIHLPQLQYFRTDLSHVILTNFLAAHPHIMNLDLVGNSRHCDVPCPLQEVDFRATKSLSGPACCAVQIAPSGLTRLTMDLEGSSTGPTHPLRMLDPPLPGLYALIVDIRDDDYNILDEIARACPSVRKLKLIEKPLTKNGDTLPRCPCEDPCIWSEALKRLEVLEELLFRTSALLVRRAGDWNEEFKLVMSWVNGARRPRSRAHVRPHPKLYHIGIWYGGPAGGGCVTHWSKPYRSQWERAVSIVNPPADHLFI</sequence>
<dbReference type="AlphaFoldDB" id="R7S661"/>
<keyword evidence="2" id="KW-1185">Reference proteome</keyword>
<dbReference type="SUPFAM" id="SSF52047">
    <property type="entry name" value="RNI-like"/>
    <property type="match status" value="1"/>
</dbReference>
<reference evidence="2" key="1">
    <citation type="journal article" date="2012" name="Science">
        <title>The Paleozoic origin of enzymatic lignin decomposition reconstructed from 31 fungal genomes.</title>
        <authorList>
            <person name="Floudas D."/>
            <person name="Binder M."/>
            <person name="Riley R."/>
            <person name="Barry K."/>
            <person name="Blanchette R.A."/>
            <person name="Henrissat B."/>
            <person name="Martinez A.T."/>
            <person name="Otillar R."/>
            <person name="Spatafora J.W."/>
            <person name="Yadav J.S."/>
            <person name="Aerts A."/>
            <person name="Benoit I."/>
            <person name="Boyd A."/>
            <person name="Carlson A."/>
            <person name="Copeland A."/>
            <person name="Coutinho P.M."/>
            <person name="de Vries R.P."/>
            <person name="Ferreira P."/>
            <person name="Findley K."/>
            <person name="Foster B."/>
            <person name="Gaskell J."/>
            <person name="Glotzer D."/>
            <person name="Gorecki P."/>
            <person name="Heitman J."/>
            <person name="Hesse C."/>
            <person name="Hori C."/>
            <person name="Igarashi K."/>
            <person name="Jurgens J.A."/>
            <person name="Kallen N."/>
            <person name="Kersten P."/>
            <person name="Kohler A."/>
            <person name="Kuees U."/>
            <person name="Kumar T.K.A."/>
            <person name="Kuo A."/>
            <person name="LaButti K."/>
            <person name="Larrondo L.F."/>
            <person name="Lindquist E."/>
            <person name="Ling A."/>
            <person name="Lombard V."/>
            <person name="Lucas S."/>
            <person name="Lundell T."/>
            <person name="Martin R."/>
            <person name="McLaughlin D.J."/>
            <person name="Morgenstern I."/>
            <person name="Morin E."/>
            <person name="Murat C."/>
            <person name="Nagy L.G."/>
            <person name="Nolan M."/>
            <person name="Ohm R.A."/>
            <person name="Patyshakuliyeva A."/>
            <person name="Rokas A."/>
            <person name="Ruiz-Duenas F.J."/>
            <person name="Sabat G."/>
            <person name="Salamov A."/>
            <person name="Samejima M."/>
            <person name="Schmutz J."/>
            <person name="Slot J.C."/>
            <person name="St John F."/>
            <person name="Stenlid J."/>
            <person name="Sun H."/>
            <person name="Sun S."/>
            <person name="Syed K."/>
            <person name="Tsang A."/>
            <person name="Wiebenga A."/>
            <person name="Young D."/>
            <person name="Pisabarro A."/>
            <person name="Eastwood D.C."/>
            <person name="Martin F."/>
            <person name="Cullen D."/>
            <person name="Grigoriev I.V."/>
            <person name="Hibbett D.S."/>
        </authorList>
    </citation>
    <scope>NUCLEOTIDE SEQUENCE [LARGE SCALE GENOMIC DNA]</scope>
    <source>
        <strain evidence="2">FP-101664</strain>
    </source>
</reference>
<dbReference type="EMBL" id="JH711864">
    <property type="protein sequence ID" value="EIW51303.1"/>
    <property type="molecule type" value="Genomic_DNA"/>
</dbReference>
<evidence type="ECO:0008006" key="3">
    <source>
        <dbReference type="Google" id="ProtNLM"/>
    </source>
</evidence>
<accession>R7S661</accession>
<gene>
    <name evidence="1" type="ORF">TRAVEDRAFT_54677</name>
</gene>
<dbReference type="Proteomes" id="UP000054317">
    <property type="component" value="Unassembled WGS sequence"/>
</dbReference>
<dbReference type="RefSeq" id="XP_008045812.1">
    <property type="nucleotide sequence ID" value="XM_008047621.1"/>
</dbReference>
<protein>
    <recommendedName>
        <fullName evidence="3">F-box domain-containing protein</fullName>
    </recommendedName>
</protein>
<evidence type="ECO:0000313" key="1">
    <source>
        <dbReference type="EMBL" id="EIW51303.1"/>
    </source>
</evidence>
<evidence type="ECO:0000313" key="2">
    <source>
        <dbReference type="Proteomes" id="UP000054317"/>
    </source>
</evidence>
<organism evidence="1 2">
    <name type="scientific">Trametes versicolor (strain FP-101664)</name>
    <name type="common">White-rot fungus</name>
    <name type="synonym">Coriolus versicolor</name>
    <dbReference type="NCBI Taxonomy" id="717944"/>
    <lineage>
        <taxon>Eukaryota</taxon>
        <taxon>Fungi</taxon>
        <taxon>Dikarya</taxon>
        <taxon>Basidiomycota</taxon>
        <taxon>Agaricomycotina</taxon>
        <taxon>Agaricomycetes</taxon>
        <taxon>Polyporales</taxon>
        <taxon>Polyporaceae</taxon>
        <taxon>Trametes</taxon>
    </lineage>
</organism>
<dbReference type="KEGG" id="tvs:TRAVEDRAFT_54677"/>
<dbReference type="GeneID" id="19417492"/>
<dbReference type="OMA" id="LYHIGIW"/>
<name>R7S661_TRAVS</name>